<keyword evidence="2" id="KW-1185">Reference proteome</keyword>
<protein>
    <submittedName>
        <fullName evidence="1">Nucleotidyl transferase AbiEii/AbiGii toxin family protein</fullName>
    </submittedName>
</protein>
<dbReference type="GO" id="GO:0016740">
    <property type="term" value="F:transferase activity"/>
    <property type="evidence" value="ECO:0007669"/>
    <property type="project" value="UniProtKB-KW"/>
</dbReference>
<keyword evidence="1" id="KW-0808">Transferase</keyword>
<reference evidence="1 2" key="1">
    <citation type="submission" date="2024-06" db="EMBL/GenBank/DDBJ databases">
        <title>The Natural Products Discovery Center: Release of the First 8490 Sequenced Strains for Exploring Actinobacteria Biosynthetic Diversity.</title>
        <authorList>
            <person name="Kalkreuter E."/>
            <person name="Kautsar S.A."/>
            <person name="Yang D."/>
            <person name="Bader C.D."/>
            <person name="Teijaro C.N."/>
            <person name="Fluegel L."/>
            <person name="Davis C.M."/>
            <person name="Simpson J.R."/>
            <person name="Lauterbach L."/>
            <person name="Steele A.D."/>
            <person name="Gui C."/>
            <person name="Meng S."/>
            <person name="Li G."/>
            <person name="Viehrig K."/>
            <person name="Ye F."/>
            <person name="Su P."/>
            <person name="Kiefer A.F."/>
            <person name="Nichols A."/>
            <person name="Cepeda A.J."/>
            <person name="Yan W."/>
            <person name="Fan B."/>
            <person name="Jiang Y."/>
            <person name="Adhikari A."/>
            <person name="Zheng C.-J."/>
            <person name="Schuster L."/>
            <person name="Cowan T.M."/>
            <person name="Smanski M.J."/>
            <person name="Chevrette M.G."/>
            <person name="De Carvalho L.P.S."/>
            <person name="Shen B."/>
        </authorList>
    </citation>
    <scope>NUCLEOTIDE SEQUENCE [LARGE SCALE GENOMIC DNA]</scope>
    <source>
        <strain evidence="1 2">NPDC038104</strain>
    </source>
</reference>
<comment type="caution">
    <text evidence="1">The sequence shown here is derived from an EMBL/GenBank/DDBJ whole genome shotgun (WGS) entry which is preliminary data.</text>
</comment>
<dbReference type="InterPro" id="IPR014942">
    <property type="entry name" value="AbiEii"/>
</dbReference>
<sequence>MSTPGKPWTNPRHHDLPATLSWVEADGVTQEPVFDPAMKHRTDAYRASEPRFEHARQGARWLAARRRALDLVLEAVAGSAWSDALVLRGSALMALRFGQEAREPGDLDFVVVPHTWGLQDPGTARMLEEIALAAQALSGWEAACPEFHAQGAVTEDIWTYERVPGRRMVLPWSAPEASGLPGGTVQLDFVFNEPLFQEPEAVALPGGGTVRAATLELSLAWKVLWLLSDCYPQGKDLYDAVLLAEQVPLSRELLRPVLETCEDWPYLRSLGRLTRAHLAAQLADVQWEEFVVDHPRFEGRRQEYVDRLLDALEPTLGLELA</sequence>
<evidence type="ECO:0000313" key="2">
    <source>
        <dbReference type="Proteomes" id="UP001550850"/>
    </source>
</evidence>
<organism evidence="1 2">
    <name type="scientific">Streptomyces fragilis</name>
    <dbReference type="NCBI Taxonomy" id="67301"/>
    <lineage>
        <taxon>Bacteria</taxon>
        <taxon>Bacillati</taxon>
        <taxon>Actinomycetota</taxon>
        <taxon>Actinomycetes</taxon>
        <taxon>Kitasatosporales</taxon>
        <taxon>Streptomycetaceae</taxon>
        <taxon>Streptomyces</taxon>
    </lineage>
</organism>
<dbReference type="Proteomes" id="UP001550850">
    <property type="component" value="Unassembled WGS sequence"/>
</dbReference>
<dbReference type="RefSeq" id="WP_108955442.1">
    <property type="nucleotide sequence ID" value="NZ_BEVZ01000005.1"/>
</dbReference>
<accession>A0ABV2YJ66</accession>
<dbReference type="Pfam" id="PF08843">
    <property type="entry name" value="AbiEii"/>
    <property type="match status" value="1"/>
</dbReference>
<name>A0ABV2YJ66_9ACTN</name>
<proteinExistence type="predicted"/>
<dbReference type="EMBL" id="JBEZUR010000022">
    <property type="protein sequence ID" value="MEU3555765.1"/>
    <property type="molecule type" value="Genomic_DNA"/>
</dbReference>
<gene>
    <name evidence="1" type="ORF">AB0E65_16340</name>
</gene>
<evidence type="ECO:0000313" key="1">
    <source>
        <dbReference type="EMBL" id="MEU3555765.1"/>
    </source>
</evidence>